<dbReference type="AlphaFoldDB" id="A0A1B8YG76"/>
<proteinExistence type="predicted"/>
<comment type="caution">
    <text evidence="1">The sequence shown here is derived from an EMBL/GenBank/DDBJ whole genome shotgun (WGS) entry which is preliminary data.</text>
</comment>
<evidence type="ECO:0000313" key="1">
    <source>
        <dbReference type="EMBL" id="OCA54062.1"/>
    </source>
</evidence>
<reference evidence="2" key="1">
    <citation type="submission" date="2015-11" db="EMBL/GenBank/DDBJ databases">
        <authorList>
            <person name="Tobias N.J."/>
            <person name="Mishra B."/>
            <person name="Gupta D.K."/>
            <person name="Thines M."/>
            <person name="Stinear T.P."/>
            <person name="Bode H.B."/>
        </authorList>
    </citation>
    <scope>NUCLEOTIDE SEQUENCE [LARGE SCALE GENOMIC DNA]</scope>
    <source>
        <strain evidence="2">PB45.5</strain>
    </source>
</reference>
<dbReference type="Gene3D" id="4.10.220.110">
    <property type="match status" value="1"/>
</dbReference>
<gene>
    <name evidence="1" type="ORF">Phpb_02503</name>
</gene>
<sequence>MSALLQVGIANIELKDRTFKNPLWGADYYYHERQINHQRSDLPSYTYYDFPGRFKDERGERMSQFRLEALRADTMFGGGQSDCFALAPAWLTALRDPQWPGYYRMETLLKSELGFIPD</sequence>
<name>A0A1B8YG76_9GAMM</name>
<dbReference type="Proteomes" id="UP000092665">
    <property type="component" value="Unassembled WGS sequence"/>
</dbReference>
<dbReference type="EMBL" id="LOIC01000072">
    <property type="protein sequence ID" value="OCA54062.1"/>
    <property type="molecule type" value="Genomic_DNA"/>
</dbReference>
<dbReference type="RefSeq" id="WP_065390605.1">
    <property type="nucleotide sequence ID" value="NZ_CAWMQN010000072.1"/>
</dbReference>
<dbReference type="SUPFAM" id="SSF69279">
    <property type="entry name" value="Phage tail proteins"/>
    <property type="match status" value="1"/>
</dbReference>
<organism evidence="1 2">
    <name type="scientific">Photorhabdus namnaonensis</name>
    <dbReference type="NCBI Taxonomy" id="1851568"/>
    <lineage>
        <taxon>Bacteria</taxon>
        <taxon>Pseudomonadati</taxon>
        <taxon>Pseudomonadota</taxon>
        <taxon>Gammaproteobacteria</taxon>
        <taxon>Enterobacterales</taxon>
        <taxon>Morganellaceae</taxon>
        <taxon>Photorhabdus</taxon>
    </lineage>
</organism>
<keyword evidence="2" id="KW-1185">Reference proteome</keyword>
<accession>A0A1B8YG76</accession>
<protein>
    <submittedName>
        <fullName evidence="1">Uncharacterized protein</fullName>
    </submittedName>
</protein>
<dbReference type="Pfam" id="PF05954">
    <property type="entry name" value="Phage_GPD"/>
    <property type="match status" value="1"/>
</dbReference>
<evidence type="ECO:0000313" key="2">
    <source>
        <dbReference type="Proteomes" id="UP000092665"/>
    </source>
</evidence>